<feature type="region of interest" description="Disordered" evidence="1">
    <location>
        <begin position="41"/>
        <end position="60"/>
    </location>
</feature>
<evidence type="ECO:0000256" key="1">
    <source>
        <dbReference type="SAM" id="MobiDB-lite"/>
    </source>
</evidence>
<dbReference type="Proteomes" id="UP000314294">
    <property type="component" value="Unassembled WGS sequence"/>
</dbReference>
<keyword evidence="3" id="KW-1185">Reference proteome</keyword>
<gene>
    <name evidence="2" type="ORF">EYF80_055701</name>
</gene>
<name>A0A4Z2EZE0_9TELE</name>
<feature type="compositionally biased region" description="Polar residues" evidence="1">
    <location>
        <begin position="95"/>
        <end position="105"/>
    </location>
</feature>
<dbReference type="EMBL" id="SRLO01002034">
    <property type="protein sequence ID" value="TNN34138.1"/>
    <property type="molecule type" value="Genomic_DNA"/>
</dbReference>
<feature type="region of interest" description="Disordered" evidence="1">
    <location>
        <begin position="73"/>
        <end position="110"/>
    </location>
</feature>
<comment type="caution">
    <text evidence="2">The sequence shown here is derived from an EMBL/GenBank/DDBJ whole genome shotgun (WGS) entry which is preliminary data.</text>
</comment>
<sequence>MRYPLPPRLQVIRKLAMTLRNLRRWMFSSFWFSCSSTMDSCGRDDAKVNSPSSPSPPPTSAFLAILRKEEYGESTAVPTREKTDAQNAERPNGTFHFTSGMTTSPKVKPKSTRFMPYIQRRKMKGYRLF</sequence>
<organism evidence="2 3">
    <name type="scientific">Liparis tanakae</name>
    <name type="common">Tanaka's snailfish</name>
    <dbReference type="NCBI Taxonomy" id="230148"/>
    <lineage>
        <taxon>Eukaryota</taxon>
        <taxon>Metazoa</taxon>
        <taxon>Chordata</taxon>
        <taxon>Craniata</taxon>
        <taxon>Vertebrata</taxon>
        <taxon>Euteleostomi</taxon>
        <taxon>Actinopterygii</taxon>
        <taxon>Neopterygii</taxon>
        <taxon>Teleostei</taxon>
        <taxon>Neoteleostei</taxon>
        <taxon>Acanthomorphata</taxon>
        <taxon>Eupercaria</taxon>
        <taxon>Perciformes</taxon>
        <taxon>Cottioidei</taxon>
        <taxon>Cottales</taxon>
        <taxon>Liparidae</taxon>
        <taxon>Liparis</taxon>
    </lineage>
</organism>
<evidence type="ECO:0000313" key="2">
    <source>
        <dbReference type="EMBL" id="TNN34138.1"/>
    </source>
</evidence>
<dbReference type="AlphaFoldDB" id="A0A4Z2EZE0"/>
<evidence type="ECO:0000313" key="3">
    <source>
        <dbReference type="Proteomes" id="UP000314294"/>
    </source>
</evidence>
<reference evidence="2 3" key="1">
    <citation type="submission" date="2019-03" db="EMBL/GenBank/DDBJ databases">
        <title>First draft genome of Liparis tanakae, snailfish: a comprehensive survey of snailfish specific genes.</title>
        <authorList>
            <person name="Kim W."/>
            <person name="Song I."/>
            <person name="Jeong J.-H."/>
            <person name="Kim D."/>
            <person name="Kim S."/>
            <person name="Ryu S."/>
            <person name="Song J.Y."/>
            <person name="Lee S.K."/>
        </authorList>
    </citation>
    <scope>NUCLEOTIDE SEQUENCE [LARGE SCALE GENOMIC DNA]</scope>
    <source>
        <tissue evidence="2">Muscle</tissue>
    </source>
</reference>
<proteinExistence type="predicted"/>
<protein>
    <submittedName>
        <fullName evidence="2">Uncharacterized protein</fullName>
    </submittedName>
</protein>
<accession>A0A4Z2EZE0</accession>